<gene>
    <name evidence="1" type="ORF">GSM42_13255</name>
</gene>
<dbReference type="EMBL" id="WUUL01000008">
    <property type="protein sequence ID" value="MXQ54665.1"/>
    <property type="molecule type" value="Genomic_DNA"/>
</dbReference>
<dbReference type="SUPFAM" id="SSF54909">
    <property type="entry name" value="Dimeric alpha+beta barrel"/>
    <property type="match status" value="1"/>
</dbReference>
<evidence type="ECO:0000313" key="2">
    <source>
        <dbReference type="Proteomes" id="UP000430692"/>
    </source>
</evidence>
<dbReference type="RefSeq" id="WP_160802010.1">
    <property type="nucleotide sequence ID" value="NZ_WUUL01000008.1"/>
</dbReference>
<dbReference type="InterPro" id="IPR011008">
    <property type="entry name" value="Dimeric_a/b-barrel"/>
</dbReference>
<proteinExistence type="predicted"/>
<comment type="caution">
    <text evidence="1">The sequence shown here is derived from an EMBL/GenBank/DDBJ whole genome shotgun (WGS) entry which is preliminary data.</text>
</comment>
<accession>A0A6I4VXI0</accession>
<dbReference type="InterPro" id="IPR009799">
    <property type="entry name" value="EthD_dom"/>
</dbReference>
<sequence>MYKLLILFKKPENEEEFEHFYYEEFIPLAVNIDGLERMELTKIKPPFGIARDIPSPFDLQIEFYFQTKQTFQFFINESELGQEFQEKLSSYTAPIYTLAWGQTEVISKSEIVARYNEHLIRSSSQ</sequence>
<keyword evidence="2" id="KW-1185">Reference proteome</keyword>
<dbReference type="NCBIfam" id="TIGR02118">
    <property type="entry name" value="EthD family reductase"/>
    <property type="match status" value="1"/>
</dbReference>
<organism evidence="1 2">
    <name type="scientific">Shimazuella alba</name>
    <dbReference type="NCBI Taxonomy" id="2690964"/>
    <lineage>
        <taxon>Bacteria</taxon>
        <taxon>Bacillati</taxon>
        <taxon>Bacillota</taxon>
        <taxon>Bacilli</taxon>
        <taxon>Bacillales</taxon>
        <taxon>Thermoactinomycetaceae</taxon>
        <taxon>Shimazuella</taxon>
    </lineage>
</organism>
<dbReference type="Proteomes" id="UP000430692">
    <property type="component" value="Unassembled WGS sequence"/>
</dbReference>
<protein>
    <submittedName>
        <fullName evidence="1">EthD family reductase</fullName>
    </submittedName>
</protein>
<name>A0A6I4VXI0_9BACL</name>
<evidence type="ECO:0000313" key="1">
    <source>
        <dbReference type="EMBL" id="MXQ54665.1"/>
    </source>
</evidence>
<dbReference type="GO" id="GO:0016491">
    <property type="term" value="F:oxidoreductase activity"/>
    <property type="evidence" value="ECO:0007669"/>
    <property type="project" value="InterPro"/>
</dbReference>
<dbReference type="Gene3D" id="3.30.70.100">
    <property type="match status" value="1"/>
</dbReference>
<dbReference type="AlphaFoldDB" id="A0A6I4VXI0"/>
<reference evidence="1 2" key="1">
    <citation type="submission" date="2019-12" db="EMBL/GenBank/DDBJ databases">
        <title>Whole-genome analyses of novel actinobacteria.</title>
        <authorList>
            <person name="Sahin N."/>
            <person name="Saygin H."/>
        </authorList>
    </citation>
    <scope>NUCLEOTIDE SEQUENCE [LARGE SCALE GENOMIC DNA]</scope>
    <source>
        <strain evidence="1 2">KC615</strain>
    </source>
</reference>